<evidence type="ECO:0000256" key="2">
    <source>
        <dbReference type="ARBA" id="ARBA00022833"/>
    </source>
</evidence>
<dbReference type="InterPro" id="IPR036407">
    <property type="entry name" value="DM_DNA-bd_sf"/>
</dbReference>
<evidence type="ECO:0000256" key="5">
    <source>
        <dbReference type="SAM" id="Coils"/>
    </source>
</evidence>
<dbReference type="GO" id="GO:0046872">
    <property type="term" value="F:metal ion binding"/>
    <property type="evidence" value="ECO:0007669"/>
    <property type="project" value="UniProtKB-KW"/>
</dbReference>
<name>A0A977JMR5_ONCFA</name>
<dbReference type="AlphaFoldDB" id="A0A977JMR5"/>
<keyword evidence="3" id="KW-0238">DNA-binding</keyword>
<evidence type="ECO:0000256" key="1">
    <source>
        <dbReference type="ARBA" id="ARBA00022723"/>
    </source>
</evidence>
<dbReference type="GO" id="GO:0006355">
    <property type="term" value="P:regulation of DNA-templated transcription"/>
    <property type="evidence" value="ECO:0007669"/>
    <property type="project" value="InterPro"/>
</dbReference>
<feature type="coiled-coil region" evidence="5">
    <location>
        <begin position="52"/>
        <end position="79"/>
    </location>
</feature>
<proteinExistence type="evidence at transcript level"/>
<organism evidence="7">
    <name type="scientific">Oncopeltus fasciatus</name>
    <name type="common">Large milkweed bug</name>
    <dbReference type="NCBI Taxonomy" id="7536"/>
    <lineage>
        <taxon>Eukaryota</taxon>
        <taxon>Metazoa</taxon>
        <taxon>Ecdysozoa</taxon>
        <taxon>Arthropoda</taxon>
        <taxon>Hexapoda</taxon>
        <taxon>Insecta</taxon>
        <taxon>Pterygota</taxon>
        <taxon>Neoptera</taxon>
        <taxon>Paraneoptera</taxon>
        <taxon>Hemiptera</taxon>
        <taxon>Heteroptera</taxon>
        <taxon>Panheteroptera</taxon>
        <taxon>Pentatomomorpha</taxon>
        <taxon>Lygaeoidea</taxon>
        <taxon>Lygaeidae</taxon>
        <taxon>Lygaeinae</taxon>
        <taxon>Oncopeltus</taxon>
    </lineage>
</organism>
<sequence>MMEAVSRYPKKVMKRKYCAKCQKHNMMKEVKGHKNDCPFTSCPCEHCRKIEVKRYTSRMNVKKRRADSLQEELAARRAQVSLLRLTGRTPVSCVKNFNRPSTGKMASVLSPLTKISWI</sequence>
<keyword evidence="5" id="KW-0175">Coiled coil</keyword>
<keyword evidence="1" id="KW-0479">Metal-binding</keyword>
<dbReference type="InterPro" id="IPR001275">
    <property type="entry name" value="DM_DNA-bd"/>
</dbReference>
<accession>A0A977JMR5</accession>
<feature type="domain" description="DM" evidence="6">
    <location>
        <begin position="18"/>
        <end position="47"/>
    </location>
</feature>
<dbReference type="PROSITE" id="PS40000">
    <property type="entry name" value="DM_1"/>
    <property type="match status" value="1"/>
</dbReference>
<dbReference type="EMBL" id="MZ197788">
    <property type="protein sequence ID" value="UXB53283.1"/>
    <property type="molecule type" value="mRNA"/>
</dbReference>
<evidence type="ECO:0000256" key="4">
    <source>
        <dbReference type="ARBA" id="ARBA00023242"/>
    </source>
</evidence>
<evidence type="ECO:0000259" key="6">
    <source>
        <dbReference type="PROSITE" id="PS40000"/>
    </source>
</evidence>
<evidence type="ECO:0000313" key="7">
    <source>
        <dbReference type="EMBL" id="UXB53283.1"/>
    </source>
</evidence>
<dbReference type="SMART" id="SM00301">
    <property type="entry name" value="DM"/>
    <property type="match status" value="1"/>
</dbReference>
<evidence type="ECO:0000256" key="3">
    <source>
        <dbReference type="ARBA" id="ARBA00023125"/>
    </source>
</evidence>
<dbReference type="Pfam" id="PF00751">
    <property type="entry name" value="DM"/>
    <property type="match status" value="1"/>
</dbReference>
<reference evidence="7" key="1">
    <citation type="submission" date="2021-05" db="EMBL/GenBank/DDBJ databases">
        <authorList>
            <person name="Just J."/>
            <person name="Laslo M."/>
            <person name="Lee Y.J."/>
            <person name="Yarnell M."/>
            <person name="Zhang Z."/>
            <person name="Angelini D.R."/>
        </authorList>
    </citation>
    <scope>NUCLEOTIDE SEQUENCE</scope>
</reference>
<dbReference type="SUPFAM" id="SSF82927">
    <property type="entry name" value="Cysteine-rich DNA binding domain, (DM domain)"/>
    <property type="match status" value="1"/>
</dbReference>
<dbReference type="GO" id="GO:0043565">
    <property type="term" value="F:sequence-specific DNA binding"/>
    <property type="evidence" value="ECO:0007669"/>
    <property type="project" value="InterPro"/>
</dbReference>
<gene>
    <name evidence="7" type="primary">dsx</name>
</gene>
<protein>
    <submittedName>
        <fullName evidence="7">Doublesex variant A</fullName>
    </submittedName>
</protein>
<dbReference type="Gene3D" id="4.10.1040.10">
    <property type="entry name" value="DM DNA-binding domain"/>
    <property type="match status" value="1"/>
</dbReference>
<keyword evidence="4" id="KW-0539">Nucleus</keyword>
<keyword evidence="2" id="KW-0862">Zinc</keyword>